<comment type="caution">
    <text evidence="5">The sequence shown here is derived from an EMBL/GenBank/DDBJ whole genome shotgun (WGS) entry which is preliminary data.</text>
</comment>
<reference evidence="5 6" key="1">
    <citation type="journal article" date="2015" name="Antonie Van Leeuwenhoek">
        <title>Oricola cellulosilytica gen. nov., sp. nov., a cellulose-degrading bacterium of the family Phyllobacteriaceae isolated from surface seashore water, and emended descriptions of Mesorhizobium loti and Phyllobacterium myrsinacearum.</title>
        <authorList>
            <person name="Hameed A."/>
            <person name="Shahina M."/>
            <person name="Lai W.A."/>
            <person name="Lin S.Y."/>
            <person name="Young L.S."/>
            <person name="Liu Y.C."/>
            <person name="Hsu Y.H."/>
            <person name="Young C.C."/>
        </authorList>
    </citation>
    <scope>NUCLEOTIDE SEQUENCE [LARGE SCALE GENOMIC DNA]</scope>
    <source>
        <strain evidence="5 6">KCTC 52183</strain>
    </source>
</reference>
<evidence type="ECO:0000256" key="2">
    <source>
        <dbReference type="ARBA" id="ARBA00022612"/>
    </source>
</evidence>
<evidence type="ECO:0008006" key="7">
    <source>
        <dbReference type="Google" id="ProtNLM"/>
    </source>
</evidence>
<evidence type="ECO:0000313" key="6">
    <source>
        <dbReference type="Proteomes" id="UP000291301"/>
    </source>
</evidence>
<feature type="region of interest" description="Disordered" evidence="4">
    <location>
        <begin position="1"/>
        <end position="45"/>
    </location>
</feature>
<feature type="region of interest" description="Disordered" evidence="4">
    <location>
        <begin position="544"/>
        <end position="563"/>
    </location>
</feature>
<dbReference type="Proteomes" id="UP000291301">
    <property type="component" value="Unassembled WGS sequence"/>
</dbReference>
<proteinExistence type="predicted"/>
<feature type="compositionally biased region" description="Pro residues" evidence="4">
    <location>
        <begin position="553"/>
        <end position="563"/>
    </location>
</feature>
<gene>
    <name evidence="5" type="ORF">E0D97_06275</name>
</gene>
<evidence type="ECO:0000256" key="1">
    <source>
        <dbReference type="ARBA" id="ARBA00004328"/>
    </source>
</evidence>
<keyword evidence="3" id="KW-0231">Viral genome packaging</keyword>
<sequence length="563" mass="62647">MPKPTRRSRSPPARPACGVRSPIATTARNPRWEADRKVPADKPARNTKAVAKACASAYEDCRPQKQRVDELHEYVLPYRTPSGGKSGSTSGKVDRIFDSTATKAAFRFAGRMQQDVTPAFQRFFELKVGPYLNIDGDRKKAIEEELEVITKKIAAVLEGADFAVASGEMYLDLFAGTGAMLIIEDEHDIARFVSVPAAEIALREDGTGRVNGVYWKKEFRASDLPTLWPDPVFSDRLQSIIRDKPDHMVAIIQASEFNHKSRKWEFTAMCADQEDEAAIFAHDEKTCPWLTPRFYKVPGEAMGRGPGLMGLPTAKTLNKVTELTIKAAAFAILGLWAYRNDRVFNPKTAKMVPGAMWQVSATGGSMGASLQKLDVPGRFDVSNLILQDLRENVKTVMLDDTLPPDSGAVRSATEIVERMKRLSQDLSGAYARLILEIIRPLVQRLMDILHRRNLIEIDLDIDQLITRVEVVSPIAKLQQAQDVSSLVEWLQIIAGLGGQQMMMLTARIEDVFTDIGRKLGIPEKLMRSETEKKQIQNMIAEMIARQQQAAQPEQPPPQAQPAA</sequence>
<name>A0A4R0PCF8_9HYPH</name>
<accession>A0A4R0PCF8</accession>
<dbReference type="AlphaFoldDB" id="A0A4R0PCF8"/>
<evidence type="ECO:0000256" key="4">
    <source>
        <dbReference type="SAM" id="MobiDB-lite"/>
    </source>
</evidence>
<dbReference type="InterPro" id="IPR020991">
    <property type="entry name" value="Connector_podovirus"/>
</dbReference>
<organism evidence="5 6">
    <name type="scientific">Oricola cellulosilytica</name>
    <dbReference type="NCBI Taxonomy" id="1429082"/>
    <lineage>
        <taxon>Bacteria</taxon>
        <taxon>Pseudomonadati</taxon>
        <taxon>Pseudomonadota</taxon>
        <taxon>Alphaproteobacteria</taxon>
        <taxon>Hyphomicrobiales</taxon>
        <taxon>Ahrensiaceae</taxon>
        <taxon>Oricola</taxon>
    </lineage>
</organism>
<evidence type="ECO:0000256" key="3">
    <source>
        <dbReference type="ARBA" id="ARBA00023219"/>
    </source>
</evidence>
<evidence type="ECO:0000313" key="5">
    <source>
        <dbReference type="EMBL" id="TCD15151.1"/>
    </source>
</evidence>
<dbReference type="Pfam" id="PF12236">
    <property type="entry name" value="Head-tail_con"/>
    <property type="match status" value="1"/>
</dbReference>
<protein>
    <recommendedName>
        <fullName evidence="7">Phage tail protein</fullName>
    </recommendedName>
</protein>
<keyword evidence="2" id="KW-1188">Viral release from host cell</keyword>
<keyword evidence="6" id="KW-1185">Reference proteome</keyword>
<feature type="compositionally biased region" description="Basic and acidic residues" evidence="4">
    <location>
        <begin position="30"/>
        <end position="44"/>
    </location>
</feature>
<dbReference type="EMBL" id="SJST01000002">
    <property type="protein sequence ID" value="TCD15151.1"/>
    <property type="molecule type" value="Genomic_DNA"/>
</dbReference>
<comment type="subcellular location">
    <subcellularLocation>
        <location evidence="1">Virion</location>
    </subcellularLocation>
</comment>